<keyword evidence="4" id="KW-1185">Reference proteome</keyword>
<evidence type="ECO:0000256" key="1">
    <source>
        <dbReference type="ARBA" id="ARBA00023239"/>
    </source>
</evidence>
<dbReference type="InterPro" id="IPR036849">
    <property type="entry name" value="Enolase-like_C_sf"/>
</dbReference>
<dbReference type="InterPro" id="IPR029065">
    <property type="entry name" value="Enolase_C-like"/>
</dbReference>
<dbReference type="InterPro" id="IPR034593">
    <property type="entry name" value="DgoD-like"/>
</dbReference>
<comment type="caution">
    <text evidence="3">The sequence shown here is derived from an EMBL/GenBank/DDBJ whole genome shotgun (WGS) entry which is preliminary data.</text>
</comment>
<dbReference type="Proteomes" id="UP000650081">
    <property type="component" value="Unassembled WGS sequence"/>
</dbReference>
<dbReference type="SMART" id="SM00922">
    <property type="entry name" value="MR_MLE"/>
    <property type="match status" value="1"/>
</dbReference>
<evidence type="ECO:0000259" key="2">
    <source>
        <dbReference type="SMART" id="SM00922"/>
    </source>
</evidence>
<organism evidence="3 4">
    <name type="scientific">Neolewinella lacunae</name>
    <dbReference type="NCBI Taxonomy" id="1517758"/>
    <lineage>
        <taxon>Bacteria</taxon>
        <taxon>Pseudomonadati</taxon>
        <taxon>Bacteroidota</taxon>
        <taxon>Saprospiria</taxon>
        <taxon>Saprospirales</taxon>
        <taxon>Lewinellaceae</taxon>
        <taxon>Neolewinella</taxon>
    </lineage>
</organism>
<protein>
    <submittedName>
        <fullName evidence="3">Mandelate racemase/muconate lactonizing enzyme family protein</fullName>
    </submittedName>
</protein>
<gene>
    <name evidence="3" type="ORF">H9S92_13655</name>
</gene>
<feature type="domain" description="Mandelate racemase/muconate lactonizing enzyme C-terminal" evidence="2">
    <location>
        <begin position="193"/>
        <end position="298"/>
    </location>
</feature>
<name>A0A923PKU6_9BACT</name>
<dbReference type="CDD" id="cd03316">
    <property type="entry name" value="MR_like"/>
    <property type="match status" value="1"/>
</dbReference>
<dbReference type="PANTHER" id="PTHR48080">
    <property type="entry name" value="D-GALACTONATE DEHYDRATASE-RELATED"/>
    <property type="match status" value="1"/>
</dbReference>
<dbReference type="AlphaFoldDB" id="A0A923PKU6"/>
<dbReference type="InterPro" id="IPR013341">
    <property type="entry name" value="Mandelate_racemase_N_dom"/>
</dbReference>
<proteinExistence type="predicted"/>
<dbReference type="PANTHER" id="PTHR48080:SF2">
    <property type="entry name" value="D-GALACTONATE DEHYDRATASE"/>
    <property type="match status" value="1"/>
</dbReference>
<dbReference type="EMBL" id="JACSIT010000120">
    <property type="protein sequence ID" value="MBC6995219.1"/>
    <property type="molecule type" value="Genomic_DNA"/>
</dbReference>
<dbReference type="SFLD" id="SFLDS00001">
    <property type="entry name" value="Enolase"/>
    <property type="match status" value="1"/>
</dbReference>
<keyword evidence="1" id="KW-0456">Lyase</keyword>
<dbReference type="InterPro" id="IPR006311">
    <property type="entry name" value="TAT_signal"/>
</dbReference>
<dbReference type="Pfam" id="PF02746">
    <property type="entry name" value="MR_MLE_N"/>
    <property type="match status" value="1"/>
</dbReference>
<dbReference type="InterPro" id="IPR013342">
    <property type="entry name" value="Mandelate_racemase_C"/>
</dbReference>
<dbReference type="GO" id="GO:0016829">
    <property type="term" value="F:lyase activity"/>
    <property type="evidence" value="ECO:0007669"/>
    <property type="project" value="UniProtKB-KW"/>
</dbReference>
<dbReference type="RefSeq" id="WP_187467266.1">
    <property type="nucleotide sequence ID" value="NZ_JACSIT010000120.1"/>
</dbReference>
<evidence type="ECO:0000313" key="4">
    <source>
        <dbReference type="Proteomes" id="UP000650081"/>
    </source>
</evidence>
<dbReference type="Gene3D" id="3.30.390.10">
    <property type="entry name" value="Enolase-like, N-terminal domain"/>
    <property type="match status" value="1"/>
</dbReference>
<dbReference type="SUPFAM" id="SSF54826">
    <property type="entry name" value="Enolase N-terminal domain-like"/>
    <property type="match status" value="1"/>
</dbReference>
<dbReference type="Gene3D" id="3.20.20.120">
    <property type="entry name" value="Enolase-like C-terminal domain"/>
    <property type="match status" value="1"/>
</dbReference>
<dbReference type="PROSITE" id="PS51318">
    <property type="entry name" value="TAT"/>
    <property type="match status" value="1"/>
</dbReference>
<dbReference type="InterPro" id="IPR029017">
    <property type="entry name" value="Enolase-like_N"/>
</dbReference>
<sequence>MSFPSSSELSRRQWLKRGLALGAGAALPAWPAGATAQDLSSHTPFRSAQALRPLADIYQRITEPVIIARVEILRFGNEYMTRVTSSEGVVGYSMGNNRIPNLISIFRDLVAPFFIGQDARSLADLWERFYYNGKERVYKYTSMPLWNCFGQIEVAVLDILGQVAGQPVCELLGPVLRSEIPVYLSSLRRNTTPEEECAWLGKRVEETQAKSIKIKIGGRMSKNADAYPGRTDALVPYARKFFGDGMDINVDANGSYDAPTAIRVGRMLEDHGVGFFEEPCEWEDFVAHQQVAKALKISVAGGEQDHSLPKWEWMMANGALALVQPDIMYNGGMLRTIHVANMALGYGLPVTTHNPRNNAEYANLLHLAAVLPNLGPFQEFRADDAKSKIPFTPDIECRNGTVKILTAPGMSIQYDPEFMAKAEVLASISEGW</sequence>
<reference evidence="3" key="1">
    <citation type="submission" date="2020-08" db="EMBL/GenBank/DDBJ databases">
        <title>Lewinella bacteria from marine environments.</title>
        <authorList>
            <person name="Zhong Y."/>
        </authorList>
    </citation>
    <scope>NUCLEOTIDE SEQUENCE</scope>
    <source>
        <strain evidence="3">KCTC 42187</strain>
    </source>
</reference>
<dbReference type="Pfam" id="PF13378">
    <property type="entry name" value="MR_MLE_C"/>
    <property type="match status" value="1"/>
</dbReference>
<accession>A0A923PKU6</accession>
<dbReference type="SUPFAM" id="SSF51604">
    <property type="entry name" value="Enolase C-terminal domain-like"/>
    <property type="match status" value="1"/>
</dbReference>
<dbReference type="GO" id="GO:0016854">
    <property type="term" value="F:racemase and epimerase activity"/>
    <property type="evidence" value="ECO:0007669"/>
    <property type="project" value="UniProtKB-ARBA"/>
</dbReference>
<dbReference type="SFLD" id="SFLDG00179">
    <property type="entry name" value="mandelate_racemase"/>
    <property type="match status" value="1"/>
</dbReference>
<evidence type="ECO:0000313" key="3">
    <source>
        <dbReference type="EMBL" id="MBC6995219.1"/>
    </source>
</evidence>